<dbReference type="SUPFAM" id="SSF53448">
    <property type="entry name" value="Nucleotide-diphospho-sugar transferases"/>
    <property type="match status" value="1"/>
</dbReference>
<accession>A0ABW3NQC8</accession>
<dbReference type="Pfam" id="PF00535">
    <property type="entry name" value="Glycos_transf_2"/>
    <property type="match status" value="1"/>
</dbReference>
<sequence length="309" mass="36712">MRPFFSIIIPSYNRASFLGNTLNSVLLQEFEDWECLVVDDGSTDNTEEVVKAFKDRRIRYFYKENEERSIARNFGISKALGKYICFLDSDDLYYKNHLQVLYENIEKERFPAGLFTTGMNVKKDGVLNARPVYDPSKYDHPLTFIWEKFLLPTSVCIHSSILEQHKFPRDYKVWEDTHLFLRVAADFPFYQIDEVTTQWNVHKKGSVSRAFDEVNSAHVIQYLECIKDLFQNYKELISPYLDSADMKAYQLKKWRMFTEITYYQSRMKDFMQLYLYGLKNLDIKEVQSLCAPLILRKIRKKIISYSPVR</sequence>
<dbReference type="PANTHER" id="PTHR22916">
    <property type="entry name" value="GLYCOSYLTRANSFERASE"/>
    <property type="match status" value="1"/>
</dbReference>
<evidence type="ECO:0000313" key="2">
    <source>
        <dbReference type="EMBL" id="MFD1095227.1"/>
    </source>
</evidence>
<dbReference type="EMBL" id="JBHTLI010000001">
    <property type="protein sequence ID" value="MFD1095227.1"/>
    <property type="molecule type" value="Genomic_DNA"/>
</dbReference>
<dbReference type="Proteomes" id="UP001597131">
    <property type="component" value="Unassembled WGS sequence"/>
</dbReference>
<proteinExistence type="predicted"/>
<gene>
    <name evidence="2" type="ORF">ACFQ3Q_05655</name>
</gene>
<organism evidence="2 3">
    <name type="scientific">Salegentibacter chungangensis</name>
    <dbReference type="NCBI Taxonomy" id="1335724"/>
    <lineage>
        <taxon>Bacteria</taxon>
        <taxon>Pseudomonadati</taxon>
        <taxon>Bacteroidota</taxon>
        <taxon>Flavobacteriia</taxon>
        <taxon>Flavobacteriales</taxon>
        <taxon>Flavobacteriaceae</taxon>
        <taxon>Salegentibacter</taxon>
    </lineage>
</organism>
<comment type="caution">
    <text evidence="2">The sequence shown here is derived from an EMBL/GenBank/DDBJ whole genome shotgun (WGS) entry which is preliminary data.</text>
</comment>
<dbReference type="Gene3D" id="3.90.550.10">
    <property type="entry name" value="Spore Coat Polysaccharide Biosynthesis Protein SpsA, Chain A"/>
    <property type="match status" value="1"/>
</dbReference>
<protein>
    <submittedName>
        <fullName evidence="2">Glycosyltransferase family 2 protein</fullName>
    </submittedName>
</protein>
<dbReference type="InterPro" id="IPR029044">
    <property type="entry name" value="Nucleotide-diphossugar_trans"/>
</dbReference>
<feature type="domain" description="Glycosyltransferase 2-like" evidence="1">
    <location>
        <begin position="6"/>
        <end position="110"/>
    </location>
</feature>
<dbReference type="PANTHER" id="PTHR22916:SF3">
    <property type="entry name" value="UDP-GLCNAC:BETAGAL BETA-1,3-N-ACETYLGLUCOSAMINYLTRANSFERASE-LIKE PROTEIN 1"/>
    <property type="match status" value="1"/>
</dbReference>
<reference evidence="3" key="1">
    <citation type="journal article" date="2019" name="Int. J. Syst. Evol. Microbiol.">
        <title>The Global Catalogue of Microorganisms (GCM) 10K type strain sequencing project: providing services to taxonomists for standard genome sequencing and annotation.</title>
        <authorList>
            <consortium name="The Broad Institute Genomics Platform"/>
            <consortium name="The Broad Institute Genome Sequencing Center for Infectious Disease"/>
            <person name="Wu L."/>
            <person name="Ma J."/>
        </authorList>
    </citation>
    <scope>NUCLEOTIDE SEQUENCE [LARGE SCALE GENOMIC DNA]</scope>
    <source>
        <strain evidence="3">CCUG 64793</strain>
    </source>
</reference>
<keyword evidence="3" id="KW-1185">Reference proteome</keyword>
<dbReference type="InterPro" id="IPR001173">
    <property type="entry name" value="Glyco_trans_2-like"/>
</dbReference>
<dbReference type="RefSeq" id="WP_380743792.1">
    <property type="nucleotide sequence ID" value="NZ_JBHTLI010000001.1"/>
</dbReference>
<name>A0ABW3NQC8_9FLAO</name>
<dbReference type="CDD" id="cd00761">
    <property type="entry name" value="Glyco_tranf_GTA_type"/>
    <property type="match status" value="1"/>
</dbReference>
<evidence type="ECO:0000313" key="3">
    <source>
        <dbReference type="Proteomes" id="UP001597131"/>
    </source>
</evidence>
<evidence type="ECO:0000259" key="1">
    <source>
        <dbReference type="Pfam" id="PF00535"/>
    </source>
</evidence>